<sequence length="212" mass="22991">MNTSRSIRSQISVVLGSRIHFPAVEPDLPGGARERADVPEPDHGRGEVRRERVTVCAVQPHQRVDRPVVEELLVRVQQPGTGDEVPVVPVVELAGGERVQRREAAIAAGRRARPPLRRRERRAHVGVAVDAGAEASAPRHAHRVRAGQRRKVPGGQALGGEGGHQRGEVRVRAREVGGGAGGVRERRVAAAERHRLAWAAELHTSYSPARVN</sequence>
<feature type="region of interest" description="Disordered" evidence="1">
    <location>
        <begin position="133"/>
        <end position="186"/>
    </location>
</feature>
<dbReference type="AlphaFoldDB" id="A0A0A9EH04"/>
<evidence type="ECO:0000256" key="1">
    <source>
        <dbReference type="SAM" id="MobiDB-lite"/>
    </source>
</evidence>
<name>A0A0A9EH04_ARUDO</name>
<dbReference type="EMBL" id="GBRH01202568">
    <property type="protein sequence ID" value="JAD95327.1"/>
    <property type="molecule type" value="Transcribed_RNA"/>
</dbReference>
<organism evidence="2">
    <name type="scientific">Arundo donax</name>
    <name type="common">Giant reed</name>
    <name type="synonym">Donax arundinaceus</name>
    <dbReference type="NCBI Taxonomy" id="35708"/>
    <lineage>
        <taxon>Eukaryota</taxon>
        <taxon>Viridiplantae</taxon>
        <taxon>Streptophyta</taxon>
        <taxon>Embryophyta</taxon>
        <taxon>Tracheophyta</taxon>
        <taxon>Spermatophyta</taxon>
        <taxon>Magnoliopsida</taxon>
        <taxon>Liliopsida</taxon>
        <taxon>Poales</taxon>
        <taxon>Poaceae</taxon>
        <taxon>PACMAD clade</taxon>
        <taxon>Arundinoideae</taxon>
        <taxon>Arundineae</taxon>
        <taxon>Arundo</taxon>
    </lineage>
</organism>
<reference evidence="2" key="2">
    <citation type="journal article" date="2015" name="Data Brief">
        <title>Shoot transcriptome of the giant reed, Arundo donax.</title>
        <authorList>
            <person name="Barrero R.A."/>
            <person name="Guerrero F.D."/>
            <person name="Moolhuijzen P."/>
            <person name="Goolsby J.A."/>
            <person name="Tidwell J."/>
            <person name="Bellgard S.E."/>
            <person name="Bellgard M.I."/>
        </authorList>
    </citation>
    <scope>NUCLEOTIDE SEQUENCE</scope>
    <source>
        <tissue evidence="2">Shoot tissue taken approximately 20 cm above the soil surface</tissue>
    </source>
</reference>
<feature type="region of interest" description="Disordered" evidence="1">
    <location>
        <begin position="25"/>
        <end position="48"/>
    </location>
</feature>
<feature type="compositionally biased region" description="Basic residues" evidence="1">
    <location>
        <begin position="139"/>
        <end position="152"/>
    </location>
</feature>
<evidence type="ECO:0000313" key="2">
    <source>
        <dbReference type="EMBL" id="JAD95327.1"/>
    </source>
</evidence>
<feature type="compositionally biased region" description="Basic and acidic residues" evidence="1">
    <location>
        <begin position="32"/>
        <end position="48"/>
    </location>
</feature>
<reference evidence="2" key="1">
    <citation type="submission" date="2014-09" db="EMBL/GenBank/DDBJ databases">
        <authorList>
            <person name="Magalhaes I.L.F."/>
            <person name="Oliveira U."/>
            <person name="Santos F.R."/>
            <person name="Vidigal T.H.D.A."/>
            <person name="Brescovit A.D."/>
            <person name="Santos A.J."/>
        </authorList>
    </citation>
    <scope>NUCLEOTIDE SEQUENCE</scope>
    <source>
        <tissue evidence="2">Shoot tissue taken approximately 20 cm above the soil surface</tissue>
    </source>
</reference>
<accession>A0A0A9EH04</accession>
<feature type="compositionally biased region" description="Basic and acidic residues" evidence="1">
    <location>
        <begin position="163"/>
        <end position="175"/>
    </location>
</feature>
<protein>
    <submittedName>
        <fullName evidence="2">Uncharacterized protein</fullName>
    </submittedName>
</protein>
<proteinExistence type="predicted"/>